<dbReference type="eggNOG" id="COG1960">
    <property type="taxonomic scope" value="Bacteria"/>
</dbReference>
<evidence type="ECO:0000256" key="2">
    <source>
        <dbReference type="ARBA" id="ARBA00009347"/>
    </source>
</evidence>
<dbReference type="GO" id="GO:0005886">
    <property type="term" value="C:plasma membrane"/>
    <property type="evidence" value="ECO:0007669"/>
    <property type="project" value="TreeGrafter"/>
</dbReference>
<dbReference type="PANTHER" id="PTHR43292:SF4">
    <property type="entry name" value="ACYL-COA DEHYDROGENASE FADE34"/>
    <property type="match status" value="1"/>
</dbReference>
<evidence type="ECO:0000256" key="4">
    <source>
        <dbReference type="ARBA" id="ARBA00022827"/>
    </source>
</evidence>
<feature type="domain" description="Acyl-CoA dehydrogenase/oxidase C-terminal" evidence="7">
    <location>
        <begin position="228"/>
        <end position="372"/>
    </location>
</feature>
<dbReference type="Gene3D" id="1.20.140.10">
    <property type="entry name" value="Butyryl-CoA Dehydrogenase, subunit A, domain 3"/>
    <property type="match status" value="1"/>
</dbReference>
<evidence type="ECO:0000259" key="9">
    <source>
        <dbReference type="Pfam" id="PF02771"/>
    </source>
</evidence>
<dbReference type="SUPFAM" id="SSF56645">
    <property type="entry name" value="Acyl-CoA dehydrogenase NM domain-like"/>
    <property type="match status" value="1"/>
</dbReference>
<feature type="domain" description="Acyl-CoA dehydrogenase/oxidase N-terminal" evidence="9">
    <location>
        <begin position="8"/>
        <end position="118"/>
    </location>
</feature>
<evidence type="ECO:0000313" key="10">
    <source>
        <dbReference type="EMBL" id="EHR61716.1"/>
    </source>
</evidence>
<dbReference type="HOGENOM" id="CLU_018204_9_0_11"/>
<dbReference type="InterPro" id="IPR009075">
    <property type="entry name" value="AcylCo_DH/oxidase_C"/>
</dbReference>
<evidence type="ECO:0000259" key="7">
    <source>
        <dbReference type="Pfam" id="PF00441"/>
    </source>
</evidence>
<dbReference type="PANTHER" id="PTHR43292">
    <property type="entry name" value="ACYL-COA DEHYDROGENASE"/>
    <property type="match status" value="1"/>
</dbReference>
<comment type="similarity">
    <text evidence="2 6">Belongs to the acyl-CoA dehydrogenase family.</text>
</comment>
<evidence type="ECO:0000259" key="8">
    <source>
        <dbReference type="Pfam" id="PF02770"/>
    </source>
</evidence>
<reference evidence="10 11" key="1">
    <citation type="submission" date="2011-11" db="EMBL/GenBank/DDBJ databases">
        <title>The Noncontiguous Finished sequence of Saccharomonospora cyanea NA-134.</title>
        <authorList>
            <consortium name="US DOE Joint Genome Institute"/>
            <person name="Lucas S."/>
            <person name="Han J."/>
            <person name="Lapidus A."/>
            <person name="Cheng J.-F."/>
            <person name="Goodwin L."/>
            <person name="Pitluck S."/>
            <person name="Peters L."/>
            <person name="Ovchinnikova G."/>
            <person name="Lu M."/>
            <person name="Detter J.C."/>
            <person name="Han C."/>
            <person name="Tapia R."/>
            <person name="Land M."/>
            <person name="Hauser L."/>
            <person name="Kyrpides N."/>
            <person name="Ivanova N."/>
            <person name="Pagani I."/>
            <person name="Brambilla E.-M."/>
            <person name="Klenk H.-P."/>
            <person name="Woyke T."/>
        </authorList>
    </citation>
    <scope>NUCLEOTIDE SEQUENCE [LARGE SCALE GENOMIC DNA]</scope>
    <source>
        <strain evidence="10 11">NA-134</strain>
    </source>
</reference>
<dbReference type="AlphaFoldDB" id="H5XI88"/>
<dbReference type="InterPro" id="IPR009100">
    <property type="entry name" value="AcylCoA_DH/oxidase_NM_dom_sf"/>
</dbReference>
<evidence type="ECO:0000256" key="1">
    <source>
        <dbReference type="ARBA" id="ARBA00001974"/>
    </source>
</evidence>
<organism evidence="10 11">
    <name type="scientific">Saccharomonospora cyanea NA-134</name>
    <dbReference type="NCBI Taxonomy" id="882082"/>
    <lineage>
        <taxon>Bacteria</taxon>
        <taxon>Bacillati</taxon>
        <taxon>Actinomycetota</taxon>
        <taxon>Actinomycetes</taxon>
        <taxon>Pseudonocardiales</taxon>
        <taxon>Pseudonocardiaceae</taxon>
        <taxon>Saccharomonospora</taxon>
    </lineage>
</organism>
<dbReference type="InterPro" id="IPR006091">
    <property type="entry name" value="Acyl-CoA_Oxase/DH_mid-dom"/>
</dbReference>
<keyword evidence="11" id="KW-1185">Reference proteome</keyword>
<sequence length="378" mass="41328">MELKESPAEESFRRSLRDWLASLPPAREGASQPLDRDHIQWFSSELHGAGFAGVSWPSRYGGRGLPPSFEGIVFDELVRAGRSGDVNVVGLGMAGPAIIAFGTPEQRSEYLPRILTGETLFCQGFSEPEAGSDLSAVRTSAERDGEHLVLNGHKVWSTEAPVADHCLLLARTDPTAPPHKGLTCLLVDLRLPGVRVEPLRQLTGEQRFGEIHLTDVRVPHHAVLGDPGAGWRVAMTTLAHERGTFALRLAAELSHQFARLVDLVRHRAPDLPASVRGRLAELWTEVAGLRWAANKAACDLARGTAPGPELSVLKLRWAHTDQRVAELALDVVTGEDGPDFERWRHHALRSRASTIEGGTSEIIRDVLAQRVLGLPRAR</sequence>
<dbReference type="OrthoDB" id="4759677at2"/>
<evidence type="ECO:0000256" key="6">
    <source>
        <dbReference type="RuleBase" id="RU362125"/>
    </source>
</evidence>
<dbReference type="RefSeq" id="WP_005457039.1">
    <property type="nucleotide sequence ID" value="NZ_CM001440.1"/>
</dbReference>
<evidence type="ECO:0000256" key="5">
    <source>
        <dbReference type="ARBA" id="ARBA00023002"/>
    </source>
</evidence>
<dbReference type="Pfam" id="PF02770">
    <property type="entry name" value="Acyl-CoA_dh_M"/>
    <property type="match status" value="1"/>
</dbReference>
<dbReference type="InterPro" id="IPR036250">
    <property type="entry name" value="AcylCo_DH-like_C"/>
</dbReference>
<dbReference type="InterPro" id="IPR037069">
    <property type="entry name" value="AcylCoA_DH/ox_N_sf"/>
</dbReference>
<keyword evidence="3 6" id="KW-0285">Flavoprotein</keyword>
<dbReference type="EMBL" id="CM001440">
    <property type="protein sequence ID" value="EHR61716.1"/>
    <property type="molecule type" value="Genomic_DNA"/>
</dbReference>
<dbReference type="Proteomes" id="UP000002791">
    <property type="component" value="Chromosome"/>
</dbReference>
<dbReference type="Gene3D" id="2.40.110.10">
    <property type="entry name" value="Butyryl-CoA Dehydrogenase, subunit A, domain 2"/>
    <property type="match status" value="1"/>
</dbReference>
<feature type="domain" description="Acyl-CoA oxidase/dehydrogenase middle" evidence="8">
    <location>
        <begin position="122"/>
        <end position="216"/>
    </location>
</feature>
<proteinExistence type="inferred from homology"/>
<protein>
    <submittedName>
        <fullName evidence="10">Acyl-CoA dehydrogenase</fullName>
    </submittedName>
</protein>
<dbReference type="InterPro" id="IPR013786">
    <property type="entry name" value="AcylCoA_DH/ox_N"/>
</dbReference>
<gene>
    <name evidence="10" type="ORF">SaccyDRAFT_2870</name>
</gene>
<dbReference type="Pfam" id="PF02771">
    <property type="entry name" value="Acyl-CoA_dh_N"/>
    <property type="match status" value="1"/>
</dbReference>
<dbReference type="InterPro" id="IPR052161">
    <property type="entry name" value="Mycobact_Acyl-CoA_DH"/>
</dbReference>
<dbReference type="GO" id="GO:0050660">
    <property type="term" value="F:flavin adenine dinucleotide binding"/>
    <property type="evidence" value="ECO:0007669"/>
    <property type="project" value="InterPro"/>
</dbReference>
<keyword evidence="4 6" id="KW-0274">FAD</keyword>
<evidence type="ECO:0000256" key="3">
    <source>
        <dbReference type="ARBA" id="ARBA00022630"/>
    </source>
</evidence>
<accession>H5XI88</accession>
<dbReference type="STRING" id="882082.SaccyDRAFT_2870"/>
<dbReference type="InterPro" id="IPR046373">
    <property type="entry name" value="Acyl-CoA_Oxase/DH_mid-dom_sf"/>
</dbReference>
<evidence type="ECO:0000313" key="11">
    <source>
        <dbReference type="Proteomes" id="UP000002791"/>
    </source>
</evidence>
<dbReference type="Gene3D" id="1.10.540.10">
    <property type="entry name" value="Acyl-CoA dehydrogenase/oxidase, N-terminal domain"/>
    <property type="match status" value="1"/>
</dbReference>
<keyword evidence="5 6" id="KW-0560">Oxidoreductase</keyword>
<dbReference type="Pfam" id="PF00441">
    <property type="entry name" value="Acyl-CoA_dh_1"/>
    <property type="match status" value="1"/>
</dbReference>
<name>H5XI88_9PSEU</name>
<dbReference type="SUPFAM" id="SSF47203">
    <property type="entry name" value="Acyl-CoA dehydrogenase C-terminal domain-like"/>
    <property type="match status" value="1"/>
</dbReference>
<dbReference type="FunFam" id="2.40.110.10:FF:000011">
    <property type="entry name" value="Acyl-CoA dehydrogenase FadE34"/>
    <property type="match status" value="1"/>
</dbReference>
<comment type="cofactor">
    <cofactor evidence="1 6">
        <name>FAD</name>
        <dbReference type="ChEBI" id="CHEBI:57692"/>
    </cofactor>
</comment>
<dbReference type="GO" id="GO:0016627">
    <property type="term" value="F:oxidoreductase activity, acting on the CH-CH group of donors"/>
    <property type="evidence" value="ECO:0007669"/>
    <property type="project" value="InterPro"/>
</dbReference>